<dbReference type="InterPro" id="IPR010653">
    <property type="entry name" value="NlpB/DapX"/>
</dbReference>
<evidence type="ECO:0000256" key="6">
    <source>
        <dbReference type="HAMAP-Rule" id="MF_00924"/>
    </source>
</evidence>
<keyword evidence="3 6" id="KW-0564">Palmitate</keyword>
<dbReference type="HAMAP" id="MF_00924">
    <property type="entry name" value="OM_assembly_BamC"/>
    <property type="match status" value="1"/>
</dbReference>
<dbReference type="Pfam" id="PF06804">
    <property type="entry name" value="Lipoprotein_18"/>
    <property type="match status" value="1"/>
</dbReference>
<keyword evidence="8" id="KW-1185">Reference proteome</keyword>
<comment type="function">
    <text evidence="6">Part of the outer membrane protein assembly complex, which is involved in assembly and insertion of beta-barrel proteins into the outer membrane.</text>
</comment>
<evidence type="ECO:0000256" key="2">
    <source>
        <dbReference type="ARBA" id="ARBA00023136"/>
    </source>
</evidence>
<keyword evidence="1 6" id="KW-0732">Signal</keyword>
<proteinExistence type="inferred from homology"/>
<keyword evidence="5 6" id="KW-0449">Lipoprotein</keyword>
<evidence type="ECO:0000256" key="5">
    <source>
        <dbReference type="ARBA" id="ARBA00023288"/>
    </source>
</evidence>
<evidence type="ECO:0000256" key="1">
    <source>
        <dbReference type="ARBA" id="ARBA00022729"/>
    </source>
</evidence>
<evidence type="ECO:0000313" key="8">
    <source>
        <dbReference type="Proteomes" id="UP000184268"/>
    </source>
</evidence>
<name>A0A1M5REL8_9GAMM</name>
<accession>A0A1M5REL8</accession>
<dbReference type="EMBL" id="FQXG01000002">
    <property type="protein sequence ID" value="SHH24711.1"/>
    <property type="molecule type" value="Genomic_DNA"/>
</dbReference>
<reference evidence="7 8" key="1">
    <citation type="submission" date="2016-11" db="EMBL/GenBank/DDBJ databases">
        <authorList>
            <person name="Jaros S."/>
            <person name="Januszkiewicz K."/>
            <person name="Wedrychowicz H."/>
        </authorList>
    </citation>
    <scope>NUCLEOTIDE SEQUENCE [LARGE SCALE GENOMIC DNA]</scope>
    <source>
        <strain evidence="7 8">DSM 16917</strain>
    </source>
</reference>
<dbReference type="STRING" id="299255.SAMN02745129_1593"/>
<organism evidence="7 8">
    <name type="scientific">Ferrimonas marina</name>
    <dbReference type="NCBI Taxonomy" id="299255"/>
    <lineage>
        <taxon>Bacteria</taxon>
        <taxon>Pseudomonadati</taxon>
        <taxon>Pseudomonadota</taxon>
        <taxon>Gammaproteobacteria</taxon>
        <taxon>Alteromonadales</taxon>
        <taxon>Ferrimonadaceae</taxon>
        <taxon>Ferrimonas</taxon>
    </lineage>
</organism>
<comment type="subunit">
    <text evidence="6">Part of the Bam complex.</text>
</comment>
<evidence type="ECO:0000256" key="4">
    <source>
        <dbReference type="ARBA" id="ARBA00023237"/>
    </source>
</evidence>
<dbReference type="RefSeq" id="WP_067657449.1">
    <property type="nucleotide sequence ID" value="NZ_FQXG01000002.1"/>
</dbReference>
<dbReference type="InterPro" id="IPR042268">
    <property type="entry name" value="BamC_C"/>
</dbReference>
<evidence type="ECO:0000256" key="3">
    <source>
        <dbReference type="ARBA" id="ARBA00023139"/>
    </source>
</evidence>
<comment type="similarity">
    <text evidence="6">Belongs to the BamC family.</text>
</comment>
<dbReference type="Proteomes" id="UP000184268">
    <property type="component" value="Unassembled WGS sequence"/>
</dbReference>
<sequence>MKRSIVAVAVLAMVGCSTPLERRQASGGFDYLEEKPGVPLVIPETLEQPRFSNEFALPDLGERADADVVGPRLDVRPPLQVLPLAPGTRLQDGVDSVTVLIESNDDDLNLASEIDEALVGFLNEKGVNLAQHQGGTITTDWIENQEVIGKKWWREQVYEIRQRYQFDTQVKDHGRTGSITIELVDHEEGLDGIDDSIVLTDADRRRYAIDMLNSAISYMNFERGQRQMLRDLEDGRGFNTELGFDRDENAAFLAEADFDTVWGRMSKVLPALGFEVRDLDKGLATYFVEYDSDLGFWSKLWGDNDQLPLDEGSYQILLDSIGERTSITLMDNNGDPLDNETVTGLYNRFAELLQKELRDL</sequence>
<dbReference type="OrthoDB" id="5598420at2"/>
<dbReference type="Gene3D" id="3.30.310.170">
    <property type="entry name" value="Outer membrane protein assembly factor BamC"/>
    <property type="match status" value="1"/>
</dbReference>
<gene>
    <name evidence="6" type="primary">bamC</name>
    <name evidence="7" type="ORF">SAMN02745129_1593</name>
</gene>
<dbReference type="PROSITE" id="PS51257">
    <property type="entry name" value="PROKAR_LIPOPROTEIN"/>
    <property type="match status" value="1"/>
</dbReference>
<dbReference type="InterPro" id="IPR014524">
    <property type="entry name" value="BamC"/>
</dbReference>
<keyword evidence="4 6" id="KW-0998">Cell outer membrane</keyword>
<dbReference type="AlphaFoldDB" id="A0A1M5REL8"/>
<dbReference type="GO" id="GO:0043165">
    <property type="term" value="P:Gram-negative-bacterium-type cell outer membrane assembly"/>
    <property type="evidence" value="ECO:0007669"/>
    <property type="project" value="UniProtKB-UniRule"/>
</dbReference>
<dbReference type="GO" id="GO:0009279">
    <property type="term" value="C:cell outer membrane"/>
    <property type="evidence" value="ECO:0007669"/>
    <property type="project" value="UniProtKB-SubCell"/>
</dbReference>
<evidence type="ECO:0000313" key="7">
    <source>
        <dbReference type="EMBL" id="SHH24711.1"/>
    </source>
</evidence>
<dbReference type="GO" id="GO:0051205">
    <property type="term" value="P:protein insertion into membrane"/>
    <property type="evidence" value="ECO:0007669"/>
    <property type="project" value="UniProtKB-UniRule"/>
</dbReference>
<protein>
    <recommendedName>
        <fullName evidence="6">Outer membrane protein assembly factor BamC</fullName>
    </recommendedName>
</protein>
<keyword evidence="2 6" id="KW-0472">Membrane</keyword>
<comment type="subcellular location">
    <subcellularLocation>
        <location evidence="6">Cell outer membrane</location>
        <topology evidence="6">Lipid-anchor</topology>
    </subcellularLocation>
</comment>
<dbReference type="Gene3D" id="3.30.530.50">
    <property type="match status" value="1"/>
</dbReference>